<dbReference type="InterPro" id="IPR006566">
    <property type="entry name" value="FBD"/>
</dbReference>
<name>A0ABM0W800_CAMSA</name>
<evidence type="ECO:0000259" key="1">
    <source>
        <dbReference type="PROSITE" id="PS50181"/>
    </source>
</evidence>
<organism evidence="2 3">
    <name type="scientific">Camelina sativa</name>
    <name type="common">False flax</name>
    <name type="synonym">Myagrum sativum</name>
    <dbReference type="NCBI Taxonomy" id="90675"/>
    <lineage>
        <taxon>Eukaryota</taxon>
        <taxon>Viridiplantae</taxon>
        <taxon>Streptophyta</taxon>
        <taxon>Embryophyta</taxon>
        <taxon>Tracheophyta</taxon>
        <taxon>Spermatophyta</taxon>
        <taxon>Magnoliopsida</taxon>
        <taxon>eudicotyledons</taxon>
        <taxon>Gunneridae</taxon>
        <taxon>Pentapetalae</taxon>
        <taxon>rosids</taxon>
        <taxon>malvids</taxon>
        <taxon>Brassicales</taxon>
        <taxon>Brassicaceae</taxon>
        <taxon>Camelineae</taxon>
        <taxon>Camelina</taxon>
    </lineage>
</organism>
<dbReference type="SUPFAM" id="SSF81383">
    <property type="entry name" value="F-box domain"/>
    <property type="match status" value="1"/>
</dbReference>
<dbReference type="Pfam" id="PF24758">
    <property type="entry name" value="LRR_At5g56370"/>
    <property type="match status" value="1"/>
</dbReference>
<keyword evidence="2" id="KW-1185">Reference proteome</keyword>
<accession>A0ABM0W800</accession>
<dbReference type="PANTHER" id="PTHR31293">
    <property type="entry name" value="RNI-LIKE SUPERFAMILY PROTEIN"/>
    <property type="match status" value="1"/>
</dbReference>
<protein>
    <submittedName>
        <fullName evidence="3">F-box/LRR-repeat protein At3g42770</fullName>
    </submittedName>
</protein>
<feature type="domain" description="F-box" evidence="1">
    <location>
        <begin position="1"/>
        <end position="49"/>
    </location>
</feature>
<dbReference type="Pfam" id="PF00646">
    <property type="entry name" value="F-box"/>
    <property type="match status" value="1"/>
</dbReference>
<reference evidence="2" key="1">
    <citation type="journal article" date="2014" name="Nat. Commun.">
        <title>The emerging biofuel crop Camelina sativa retains a highly undifferentiated hexaploid genome structure.</title>
        <authorList>
            <person name="Kagale S."/>
            <person name="Koh C."/>
            <person name="Nixon J."/>
            <person name="Bollina V."/>
            <person name="Clarke W.E."/>
            <person name="Tuteja R."/>
            <person name="Spillane C."/>
            <person name="Robinson S.J."/>
            <person name="Links M.G."/>
            <person name="Clarke C."/>
            <person name="Higgins E.E."/>
            <person name="Huebert T."/>
            <person name="Sharpe A.G."/>
            <person name="Parkin I.A."/>
        </authorList>
    </citation>
    <scope>NUCLEOTIDE SEQUENCE [LARGE SCALE GENOMIC DNA]</scope>
    <source>
        <strain evidence="2">cv. DH55</strain>
    </source>
</reference>
<dbReference type="Proteomes" id="UP000694864">
    <property type="component" value="Chromosome 15"/>
</dbReference>
<evidence type="ECO:0000313" key="2">
    <source>
        <dbReference type="Proteomes" id="UP000694864"/>
    </source>
</evidence>
<proteinExistence type="predicted"/>
<dbReference type="CDD" id="cd22160">
    <property type="entry name" value="F-box_AtFBL13-like"/>
    <property type="match status" value="1"/>
</dbReference>
<dbReference type="InterPro" id="IPR036047">
    <property type="entry name" value="F-box-like_dom_sf"/>
</dbReference>
<gene>
    <name evidence="3" type="primary">LOC104747137</name>
</gene>
<dbReference type="RefSeq" id="XP_010467013.1">
    <property type="nucleotide sequence ID" value="XM_010468711.2"/>
</dbReference>
<dbReference type="SMART" id="SM00579">
    <property type="entry name" value="FBD"/>
    <property type="match status" value="1"/>
</dbReference>
<dbReference type="InterPro" id="IPR053781">
    <property type="entry name" value="F-box_AtFBL13-like"/>
</dbReference>
<dbReference type="InterPro" id="IPR055411">
    <property type="entry name" value="LRR_FXL15/At3g58940/PEG3-like"/>
</dbReference>
<dbReference type="InterPro" id="IPR001810">
    <property type="entry name" value="F-box_dom"/>
</dbReference>
<dbReference type="Gene3D" id="1.20.1280.50">
    <property type="match status" value="1"/>
</dbReference>
<dbReference type="SMART" id="SM00256">
    <property type="entry name" value="FBOX"/>
    <property type="match status" value="1"/>
</dbReference>
<dbReference type="InterPro" id="IPR055294">
    <property type="entry name" value="FBL60-like"/>
</dbReference>
<dbReference type="PANTHER" id="PTHR31293:SF26">
    <property type="entry name" value="(RAPE) HYPOTHETICAL PROTEIN"/>
    <property type="match status" value="1"/>
</dbReference>
<dbReference type="GeneID" id="104747137"/>
<reference evidence="3" key="2">
    <citation type="submission" date="2025-08" db="UniProtKB">
        <authorList>
            <consortium name="RefSeq"/>
        </authorList>
    </citation>
    <scope>IDENTIFICATION</scope>
    <source>
        <tissue evidence="3">Leaf</tissue>
    </source>
</reference>
<sequence length="431" mass="48826">MGSMDHLPDEVLIKILSSLPTKEAVSTSALSKRWRTLFTYNLSLDYDNSTILLQSRKRKQKMRSTAESFRDFVDKTLALQGGKRMKSFSLKFKETLGDENSVADVNRWILHALFHGVSDLHLRIGTKKRAYFPNEIFTSTTLVKLSMVAQCYTSLLPLNISLPALKVLFLDSSWFDSTCFRNALIPACPVLEDCTIYQKARSMGMPYAISSKSIKRLSVTYNCPLFVAYGIELFNTPGVVDLYYSDHVRHCYPNCHLDSVAKATLDIHFLDDNAADVTELLTGIRNVKSLHLTSSTVEVILLCCKGGIPMFENLVKLEFSGRTRKWKFLLPLLLECCPNLKTLVLSGLDQNWLEGIHIPPNNQVKMLSIMHYRGTTRELKFMSHFSARMKCLEVVKIHVAPRVDDSKKVQLTEDLLKLPTTTSSNLNVQVM</sequence>
<dbReference type="PROSITE" id="PS50181">
    <property type="entry name" value="FBOX"/>
    <property type="match status" value="1"/>
</dbReference>
<dbReference type="SUPFAM" id="SSF52058">
    <property type="entry name" value="L domain-like"/>
    <property type="match status" value="1"/>
</dbReference>
<evidence type="ECO:0000313" key="3">
    <source>
        <dbReference type="RefSeq" id="XP_010467013.1"/>
    </source>
</evidence>